<dbReference type="PANTHER" id="PTHR30221">
    <property type="entry name" value="SMALL-CONDUCTANCE MECHANOSENSITIVE CHANNEL"/>
    <property type="match status" value="1"/>
</dbReference>
<dbReference type="PANTHER" id="PTHR30221:SF1">
    <property type="entry name" value="SMALL-CONDUCTANCE MECHANOSENSITIVE CHANNEL"/>
    <property type="match status" value="1"/>
</dbReference>
<dbReference type="PROSITE" id="PS01246">
    <property type="entry name" value="UPF0003"/>
    <property type="match status" value="1"/>
</dbReference>
<dbReference type="InterPro" id="IPR006685">
    <property type="entry name" value="MscS_channel_2nd"/>
</dbReference>
<dbReference type="InterPro" id="IPR011066">
    <property type="entry name" value="MscS_channel_C_sf"/>
</dbReference>
<evidence type="ECO:0000259" key="9">
    <source>
        <dbReference type="Pfam" id="PF21082"/>
    </source>
</evidence>
<dbReference type="OrthoDB" id="9809206at2"/>
<proteinExistence type="inferred from homology"/>
<keyword evidence="4 7" id="KW-0812">Transmembrane</keyword>
<feature type="transmembrane region" description="Helical" evidence="7">
    <location>
        <begin position="21"/>
        <end position="38"/>
    </location>
</feature>
<dbReference type="Pfam" id="PF00924">
    <property type="entry name" value="MS_channel_2nd"/>
    <property type="match status" value="1"/>
</dbReference>
<dbReference type="InterPro" id="IPR023408">
    <property type="entry name" value="MscS_beta-dom_sf"/>
</dbReference>
<feature type="domain" description="Mechanosensitive ion channel MscS" evidence="8">
    <location>
        <begin position="107"/>
        <end position="173"/>
    </location>
</feature>
<reference evidence="12" key="1">
    <citation type="submission" date="2016-11" db="EMBL/GenBank/DDBJ databases">
        <authorList>
            <person name="Varghese N."/>
            <person name="Submissions S."/>
        </authorList>
    </citation>
    <scope>NUCLEOTIDE SEQUENCE [LARGE SCALE GENOMIC DNA]</scope>
    <source>
        <strain evidence="12">DSM 15285</strain>
    </source>
</reference>
<dbReference type="InterPro" id="IPR011014">
    <property type="entry name" value="MscS_channel_TM-2"/>
</dbReference>
<protein>
    <submittedName>
        <fullName evidence="11">Small conductance mechanosensitive channel</fullName>
    </submittedName>
</protein>
<evidence type="ECO:0000256" key="5">
    <source>
        <dbReference type="ARBA" id="ARBA00022989"/>
    </source>
</evidence>
<sequence>MKTLKIFQDIQVDFIKYVADYGFNILGSIFIIVIGFYISKKVKNLTKKFLQKSNIDVSLVAFISQLVYVLCLVFVGVSALNKLGMSTTSFVAVLGASGFAIGLAFQDSLSNFASGILILIFKPFRTNDYIQGAGTEGTVVEMQIFNTILKTPDNKTIIVPNSKLTSDNIINFTFQDKRRIDFVFGISYDSDIRTAKNIIEKVFNEEERVLKDPKPVIGVYEFADSCVNIAARPWVKTEDYWDVYYSLMEKIKYDFDKNGIEIPYPQRVVYHKQIKEEKND</sequence>
<keyword evidence="5 7" id="KW-1133">Transmembrane helix</keyword>
<organism evidence="11 12">
    <name type="scientific">Tepidibacter thalassicus DSM 15285</name>
    <dbReference type="NCBI Taxonomy" id="1123350"/>
    <lineage>
        <taxon>Bacteria</taxon>
        <taxon>Bacillati</taxon>
        <taxon>Bacillota</taxon>
        <taxon>Clostridia</taxon>
        <taxon>Peptostreptococcales</taxon>
        <taxon>Peptostreptococcaceae</taxon>
        <taxon>Tepidibacter</taxon>
    </lineage>
</organism>
<dbReference type="AlphaFoldDB" id="A0A1M5RVL5"/>
<dbReference type="InterPro" id="IPR008910">
    <property type="entry name" value="MSC_TM_helix"/>
</dbReference>
<name>A0A1M5RVL5_9FIRM</name>
<keyword evidence="12" id="KW-1185">Reference proteome</keyword>
<dbReference type="GO" id="GO:0008381">
    <property type="term" value="F:mechanosensitive monoatomic ion channel activity"/>
    <property type="evidence" value="ECO:0007669"/>
    <property type="project" value="InterPro"/>
</dbReference>
<gene>
    <name evidence="11" type="ORF">SAMN02744040_01519</name>
</gene>
<comment type="similarity">
    <text evidence="2">Belongs to the MscS (TC 1.A.23) family.</text>
</comment>
<evidence type="ECO:0000313" key="12">
    <source>
        <dbReference type="Proteomes" id="UP000242520"/>
    </source>
</evidence>
<accession>A0A1M5RVL5</accession>
<dbReference type="InterPro" id="IPR049278">
    <property type="entry name" value="MS_channel_C"/>
</dbReference>
<keyword evidence="3" id="KW-1003">Cell membrane</keyword>
<dbReference type="Proteomes" id="UP000242520">
    <property type="component" value="Unassembled WGS sequence"/>
</dbReference>
<dbReference type="SUPFAM" id="SSF82861">
    <property type="entry name" value="Mechanosensitive channel protein MscS (YggB), transmembrane region"/>
    <property type="match status" value="1"/>
</dbReference>
<feature type="transmembrane region" description="Helical" evidence="7">
    <location>
        <begin position="59"/>
        <end position="80"/>
    </location>
</feature>
<dbReference type="InterPro" id="IPR049142">
    <property type="entry name" value="MS_channel_1st"/>
</dbReference>
<dbReference type="Pfam" id="PF21082">
    <property type="entry name" value="MS_channel_3rd"/>
    <property type="match status" value="1"/>
</dbReference>
<dbReference type="SUPFAM" id="SSF82689">
    <property type="entry name" value="Mechanosensitive channel protein MscS (YggB), C-terminal domain"/>
    <property type="match status" value="1"/>
</dbReference>
<dbReference type="Gene3D" id="2.30.30.60">
    <property type="match status" value="1"/>
</dbReference>
<dbReference type="EMBL" id="FQXH01000015">
    <property type="protein sequence ID" value="SHH30078.1"/>
    <property type="molecule type" value="Genomic_DNA"/>
</dbReference>
<evidence type="ECO:0000256" key="7">
    <source>
        <dbReference type="SAM" id="Phobius"/>
    </source>
</evidence>
<dbReference type="Gene3D" id="3.30.70.100">
    <property type="match status" value="1"/>
</dbReference>
<feature type="domain" description="Mechanosensitive ion channel transmembrane helices 2/3" evidence="10">
    <location>
        <begin position="66"/>
        <end position="106"/>
    </location>
</feature>
<evidence type="ECO:0000256" key="3">
    <source>
        <dbReference type="ARBA" id="ARBA00022475"/>
    </source>
</evidence>
<evidence type="ECO:0000313" key="11">
    <source>
        <dbReference type="EMBL" id="SHH30078.1"/>
    </source>
</evidence>
<evidence type="ECO:0000256" key="6">
    <source>
        <dbReference type="ARBA" id="ARBA00023136"/>
    </source>
</evidence>
<evidence type="ECO:0000259" key="10">
    <source>
        <dbReference type="Pfam" id="PF21088"/>
    </source>
</evidence>
<dbReference type="Gene3D" id="1.10.287.1260">
    <property type="match status" value="1"/>
</dbReference>
<feature type="domain" description="Mechanosensitive ion channel MscS C-terminal" evidence="9">
    <location>
        <begin position="180"/>
        <end position="262"/>
    </location>
</feature>
<evidence type="ECO:0000256" key="2">
    <source>
        <dbReference type="ARBA" id="ARBA00008017"/>
    </source>
</evidence>
<comment type="subcellular location">
    <subcellularLocation>
        <location evidence="1">Cell membrane</location>
        <topology evidence="1">Multi-pass membrane protein</topology>
    </subcellularLocation>
</comment>
<feature type="transmembrane region" description="Helical" evidence="7">
    <location>
        <begin position="86"/>
        <end position="105"/>
    </location>
</feature>
<dbReference type="Pfam" id="PF05552">
    <property type="entry name" value="MS_channel_1st_1"/>
    <property type="match status" value="1"/>
</dbReference>
<evidence type="ECO:0000259" key="8">
    <source>
        <dbReference type="Pfam" id="PF00924"/>
    </source>
</evidence>
<dbReference type="STRING" id="1123350.SAMN02744040_01519"/>
<keyword evidence="6 7" id="KW-0472">Membrane</keyword>
<dbReference type="InterPro" id="IPR006686">
    <property type="entry name" value="MscS_channel_CS"/>
</dbReference>
<dbReference type="InterPro" id="IPR045275">
    <property type="entry name" value="MscS_archaea/bacteria_type"/>
</dbReference>
<dbReference type="GO" id="GO:0005886">
    <property type="term" value="C:plasma membrane"/>
    <property type="evidence" value="ECO:0007669"/>
    <property type="project" value="UniProtKB-SubCell"/>
</dbReference>
<dbReference type="RefSeq" id="WP_072725211.1">
    <property type="nucleotide sequence ID" value="NZ_FQXH01000015.1"/>
</dbReference>
<evidence type="ECO:0000256" key="4">
    <source>
        <dbReference type="ARBA" id="ARBA00022692"/>
    </source>
</evidence>
<evidence type="ECO:0000256" key="1">
    <source>
        <dbReference type="ARBA" id="ARBA00004651"/>
    </source>
</evidence>
<dbReference type="Pfam" id="PF21088">
    <property type="entry name" value="MS_channel_1st"/>
    <property type="match status" value="1"/>
</dbReference>
<dbReference type="InterPro" id="IPR010920">
    <property type="entry name" value="LSM_dom_sf"/>
</dbReference>
<dbReference type="SUPFAM" id="SSF50182">
    <property type="entry name" value="Sm-like ribonucleoproteins"/>
    <property type="match status" value="1"/>
</dbReference>